<dbReference type="Gene3D" id="1.20.58.1030">
    <property type="match status" value="1"/>
</dbReference>
<dbReference type="SUPFAM" id="SSF158573">
    <property type="entry name" value="GINS helical bundle-like"/>
    <property type="match status" value="1"/>
</dbReference>
<comment type="similarity">
    <text evidence="2 7">Belongs to the GINS4/SLD5 family.</text>
</comment>
<evidence type="ECO:0000256" key="7">
    <source>
        <dbReference type="PIRNR" id="PIRNR007764"/>
    </source>
</evidence>
<evidence type="ECO:0000256" key="4">
    <source>
        <dbReference type="ARBA" id="ARBA00014804"/>
    </source>
</evidence>
<comment type="subcellular location">
    <subcellularLocation>
        <location evidence="1 7">Nucleus</location>
    </subcellularLocation>
</comment>
<gene>
    <name evidence="10" type="ORF">PACTADRAFT_80991</name>
</gene>
<proteinExistence type="inferred from homology"/>
<dbReference type="PIRSF" id="PIRSF007764">
    <property type="entry name" value="Sld5"/>
    <property type="match status" value="1"/>
</dbReference>
<dbReference type="Proteomes" id="UP000094236">
    <property type="component" value="Unassembled WGS sequence"/>
</dbReference>
<organism evidence="10 11">
    <name type="scientific">Pachysolen tannophilus NRRL Y-2460</name>
    <dbReference type="NCBI Taxonomy" id="669874"/>
    <lineage>
        <taxon>Eukaryota</taxon>
        <taxon>Fungi</taxon>
        <taxon>Dikarya</taxon>
        <taxon>Ascomycota</taxon>
        <taxon>Saccharomycotina</taxon>
        <taxon>Pichiomycetes</taxon>
        <taxon>Pachysolenaceae</taxon>
        <taxon>Pachysolen</taxon>
    </lineage>
</organism>
<evidence type="ECO:0000259" key="8">
    <source>
        <dbReference type="Pfam" id="PF05916"/>
    </source>
</evidence>
<keyword evidence="11" id="KW-1185">Reference proteome</keyword>
<name>A0A1E4TV44_PACTA</name>
<dbReference type="InterPro" id="IPR008591">
    <property type="entry name" value="GINS_Sld5"/>
</dbReference>
<feature type="domain" description="GINS subunit" evidence="8">
    <location>
        <begin position="80"/>
        <end position="150"/>
    </location>
</feature>
<dbReference type="Pfam" id="PF16922">
    <property type="entry name" value="SLD5_C"/>
    <property type="match status" value="1"/>
</dbReference>
<evidence type="ECO:0000313" key="10">
    <source>
        <dbReference type="EMBL" id="ODV95604.1"/>
    </source>
</evidence>
<dbReference type="InterPro" id="IPR036224">
    <property type="entry name" value="GINS_bundle-like_dom_sf"/>
</dbReference>
<dbReference type="GO" id="GO:0000811">
    <property type="term" value="C:GINS complex"/>
    <property type="evidence" value="ECO:0007669"/>
    <property type="project" value="UniProtKB-UniRule"/>
</dbReference>
<dbReference type="CDD" id="cd11711">
    <property type="entry name" value="GINS_A_Sld5"/>
    <property type="match status" value="1"/>
</dbReference>
<dbReference type="AlphaFoldDB" id="A0A1E4TV44"/>
<evidence type="ECO:0000256" key="3">
    <source>
        <dbReference type="ARBA" id="ARBA00011352"/>
    </source>
</evidence>
<dbReference type="CDD" id="cd21692">
    <property type="entry name" value="GINS_B_Sld5"/>
    <property type="match status" value="1"/>
</dbReference>
<protein>
    <recommendedName>
        <fullName evidence="4 7">DNA replication complex GINS protein SLD5</fullName>
    </recommendedName>
</protein>
<accession>A0A1E4TV44</accession>
<dbReference type="OrthoDB" id="338231at2759"/>
<dbReference type="PANTHER" id="PTHR21206">
    <property type="entry name" value="SLD5 PROTEIN"/>
    <property type="match status" value="1"/>
</dbReference>
<keyword evidence="5 7" id="KW-0235">DNA replication</keyword>
<dbReference type="GO" id="GO:0006261">
    <property type="term" value="P:DNA-templated DNA replication"/>
    <property type="evidence" value="ECO:0007669"/>
    <property type="project" value="EnsemblFungi"/>
</dbReference>
<evidence type="ECO:0000313" key="11">
    <source>
        <dbReference type="Proteomes" id="UP000094236"/>
    </source>
</evidence>
<dbReference type="EMBL" id="KV454014">
    <property type="protein sequence ID" value="ODV95604.1"/>
    <property type="molecule type" value="Genomic_DNA"/>
</dbReference>
<evidence type="ECO:0000256" key="1">
    <source>
        <dbReference type="ARBA" id="ARBA00004123"/>
    </source>
</evidence>
<keyword evidence="6 7" id="KW-0539">Nucleus</keyword>
<dbReference type="GO" id="GO:0043596">
    <property type="term" value="C:nuclear replication fork"/>
    <property type="evidence" value="ECO:0007669"/>
    <property type="project" value="EnsemblFungi"/>
</dbReference>
<evidence type="ECO:0000256" key="2">
    <source>
        <dbReference type="ARBA" id="ARBA00008187"/>
    </source>
</evidence>
<dbReference type="SUPFAM" id="SSF160059">
    <property type="entry name" value="PriA/YqbF domain"/>
    <property type="match status" value="1"/>
</dbReference>
<evidence type="ECO:0000256" key="6">
    <source>
        <dbReference type="ARBA" id="ARBA00023242"/>
    </source>
</evidence>
<dbReference type="Gene3D" id="3.40.5.60">
    <property type="match status" value="1"/>
</dbReference>
<dbReference type="PANTHER" id="PTHR21206:SF0">
    <property type="entry name" value="DNA REPLICATION COMPLEX GINS PROTEIN SLD5"/>
    <property type="match status" value="1"/>
</dbReference>
<dbReference type="GO" id="GO:0000727">
    <property type="term" value="P:double-strand break repair via break-induced replication"/>
    <property type="evidence" value="ECO:0007669"/>
    <property type="project" value="EnsemblFungi"/>
</dbReference>
<dbReference type="Pfam" id="PF05916">
    <property type="entry name" value="Sld5"/>
    <property type="match status" value="1"/>
</dbReference>
<dbReference type="STRING" id="669874.A0A1E4TV44"/>
<comment type="subunit">
    <text evidence="3">Component of the GINS complex which is a heterotetramer of SLD5, PSF1, PSF2 and PSF3.</text>
</comment>
<comment type="function">
    <text evidence="7">The GINS complex plays an essential role in the initiation of DNA replication.</text>
</comment>
<evidence type="ECO:0000256" key="5">
    <source>
        <dbReference type="ARBA" id="ARBA00022705"/>
    </source>
</evidence>
<evidence type="ECO:0000259" key="9">
    <source>
        <dbReference type="Pfam" id="PF16922"/>
    </source>
</evidence>
<feature type="domain" description="DNA replication complex GINS protein SLD5 C-terminal" evidence="9">
    <location>
        <begin position="176"/>
        <end position="228"/>
    </location>
</feature>
<dbReference type="GO" id="GO:0071162">
    <property type="term" value="C:CMG complex"/>
    <property type="evidence" value="ECO:0007669"/>
    <property type="project" value="EnsemblFungi"/>
</dbReference>
<dbReference type="InterPro" id="IPR031633">
    <property type="entry name" value="SLD5_C"/>
</dbReference>
<sequence>MDIDDILKDFERQANQSTSSSNFENQLRQEDLQKLQQSWISERSSPEILPYEIELLERILLRLKEKIEFIEYNSIELQKTKDIKLKLMIIESEVQRINFLIRNYLRTRLYKIDNFTIYIHNTDEELKKLAPTELEYMERHFEILVELYNKQFLLKLPEALRPLDDNSGGINMVPEPNLSTSVFFKVANDINEIITIGDEHIELTNNGIYLMSYKLIRPLVMTGNVFLI</sequence>
<dbReference type="InterPro" id="IPR038749">
    <property type="entry name" value="Sld5_GINS_A"/>
</dbReference>
<reference evidence="11" key="1">
    <citation type="submission" date="2016-05" db="EMBL/GenBank/DDBJ databases">
        <title>Comparative genomics of biotechnologically important yeasts.</title>
        <authorList>
            <consortium name="DOE Joint Genome Institute"/>
            <person name="Riley R."/>
            <person name="Haridas S."/>
            <person name="Wolfe K.H."/>
            <person name="Lopes M.R."/>
            <person name="Hittinger C.T."/>
            <person name="Goker M."/>
            <person name="Salamov A."/>
            <person name="Wisecaver J."/>
            <person name="Long T.M."/>
            <person name="Aerts A.L."/>
            <person name="Barry K."/>
            <person name="Choi C."/>
            <person name="Clum A."/>
            <person name="Coughlan A.Y."/>
            <person name="Deshpande S."/>
            <person name="Douglass A.P."/>
            <person name="Hanson S.J."/>
            <person name="Klenk H.-P."/>
            <person name="Labutti K."/>
            <person name="Lapidus A."/>
            <person name="Lindquist E."/>
            <person name="Lipzen A."/>
            <person name="Meier-Kolthoff J.P."/>
            <person name="Ohm R.A."/>
            <person name="Otillar R.P."/>
            <person name="Pangilinan J."/>
            <person name="Peng Y."/>
            <person name="Rokas A."/>
            <person name="Rosa C.A."/>
            <person name="Scheuner C."/>
            <person name="Sibirny A.A."/>
            <person name="Slot J.C."/>
            <person name="Stielow J.B."/>
            <person name="Sun H."/>
            <person name="Kurtzman C.P."/>
            <person name="Blackwell M."/>
            <person name="Grigoriev I.V."/>
            <person name="Jeffries T.W."/>
        </authorList>
    </citation>
    <scope>NUCLEOTIDE SEQUENCE [LARGE SCALE GENOMIC DNA]</scope>
    <source>
        <strain evidence="11">NRRL Y-2460</strain>
    </source>
</reference>
<dbReference type="InterPro" id="IPR021151">
    <property type="entry name" value="GINS_A"/>
</dbReference>